<keyword evidence="5 8" id="KW-1133">Transmembrane helix</keyword>
<comment type="similarity">
    <text evidence="2">Belongs to the peptidase S54 family.</text>
</comment>
<feature type="transmembrane region" description="Helical" evidence="8">
    <location>
        <begin position="316"/>
        <end position="332"/>
    </location>
</feature>
<feature type="transmembrane region" description="Helical" evidence="8">
    <location>
        <begin position="292"/>
        <end position="310"/>
    </location>
</feature>
<gene>
    <name evidence="10" type="ORF">PYH69_07905</name>
</gene>
<dbReference type="SUPFAM" id="SSF48452">
    <property type="entry name" value="TPR-like"/>
    <property type="match status" value="1"/>
</dbReference>
<keyword evidence="7" id="KW-0802">TPR repeat</keyword>
<feature type="transmembrane region" description="Helical" evidence="8">
    <location>
        <begin position="264"/>
        <end position="283"/>
    </location>
</feature>
<name>A0AAX3VZV7_MAMLE</name>
<dbReference type="AlphaFoldDB" id="A0AAX3VZV7"/>
<feature type="repeat" description="TPR" evidence="7">
    <location>
        <begin position="434"/>
        <end position="467"/>
    </location>
</feature>
<evidence type="ECO:0000256" key="4">
    <source>
        <dbReference type="ARBA" id="ARBA00022801"/>
    </source>
</evidence>
<dbReference type="Pfam" id="PF01694">
    <property type="entry name" value="Rhomboid"/>
    <property type="match status" value="1"/>
</dbReference>
<dbReference type="InterPro" id="IPR011990">
    <property type="entry name" value="TPR-like_helical_dom_sf"/>
</dbReference>
<dbReference type="InterPro" id="IPR019734">
    <property type="entry name" value="TPR_rpt"/>
</dbReference>
<dbReference type="Proteomes" id="UP001223261">
    <property type="component" value="Chromosome"/>
</dbReference>
<comment type="subcellular location">
    <subcellularLocation>
        <location evidence="1">Membrane</location>
        <topology evidence="1">Multi-pass membrane protein</topology>
    </subcellularLocation>
</comment>
<evidence type="ECO:0000256" key="6">
    <source>
        <dbReference type="ARBA" id="ARBA00023136"/>
    </source>
</evidence>
<dbReference type="GO" id="GO:0016020">
    <property type="term" value="C:membrane"/>
    <property type="evidence" value="ECO:0007669"/>
    <property type="project" value="UniProtKB-SubCell"/>
</dbReference>
<feature type="domain" description="Peptidase S54 rhomboid" evidence="9">
    <location>
        <begin position="199"/>
        <end position="332"/>
    </location>
</feature>
<dbReference type="Gene3D" id="1.20.1540.10">
    <property type="entry name" value="Rhomboid-like"/>
    <property type="match status" value="1"/>
</dbReference>
<evidence type="ECO:0000256" key="8">
    <source>
        <dbReference type="SAM" id="Phobius"/>
    </source>
</evidence>
<dbReference type="Gene3D" id="1.25.40.10">
    <property type="entry name" value="Tetratricopeptide repeat domain"/>
    <property type="match status" value="1"/>
</dbReference>
<feature type="transmembrane region" description="Helical" evidence="8">
    <location>
        <begin position="240"/>
        <end position="258"/>
    </location>
</feature>
<dbReference type="EMBL" id="CP118848">
    <property type="protein sequence ID" value="WHI58682.1"/>
    <property type="molecule type" value="Genomic_DNA"/>
</dbReference>
<reference evidence="10" key="1">
    <citation type="journal article" date="2023" name="Antibiotics">
        <title>Prevalence and Molecular Characterization of Methicillin-Resistant Staphylococci (MRS) and Mammaliicocci (MRM) in Dromedary Camels from Algeria: First Detection of SCCmec-mecC Hybrid in Methicillin-Resistant Mammaliicoccus lentus.</title>
        <authorList>
            <person name="Belhout C."/>
            <person name="Boyen F."/>
            <person name="Vereecke N."/>
            <person name="Theuns S."/>
            <person name="Taibi N."/>
            <person name="Stegger M."/>
            <person name="de la Fe-Rodriguez P.Y."/>
            <person name="Bouayad L."/>
            <person name="Elgroud R."/>
            <person name="Butaye P."/>
        </authorList>
    </citation>
    <scope>NUCLEOTIDE SEQUENCE</scope>
    <source>
        <strain evidence="10">7048</strain>
    </source>
</reference>
<sequence>MEKLKRMWKSIYYLVYTEGYTILSIDEDNDEIWLTHEAKKTVKRFIHKTPTHQEVDFDFKKVTDHLSNLIEFIGFSFEQLDVFYISDKEMDLTEFKQSSRPKIKYYVINEIKDFEKVTSHVVTKHQIKRNKLMSVTTYKNKLLNASFIDKFMLKFSPVTYFLIATNVIVWLSIVLVFKRDSQISLIDYGGLVHFNVVHGEWYRLFTSMFLHADITHLLMNMFSLIVFGKLIEGAIGSIKMGTIYLISGLFAGIVSLSIDTTSISIGASGAIFGLIGAFIVYLFTKSNINKQFVLQTFIGILIISLFTLFINNVNHFAHLGGFIGGAIIMYCIQKWMDNDKRKWLYFIGFFVLTIILIIVIFNRQQHYIYDELTKDAMNQGNFNSAEKMITHIKNKHFESDETYILSGLIKANDKSLDEAILEWEKGLKAFPDSADLNYQLALGYRAKDDYDKAEKFNNKAIKLNGNNKNYSALKKEIAAFRS</sequence>
<feature type="transmembrane region" description="Helical" evidence="8">
    <location>
        <begin position="158"/>
        <end position="177"/>
    </location>
</feature>
<dbReference type="RefSeq" id="WP_017000228.1">
    <property type="nucleotide sequence ID" value="NZ_CP116807.1"/>
</dbReference>
<keyword evidence="10" id="KW-0645">Protease</keyword>
<evidence type="ECO:0000313" key="11">
    <source>
        <dbReference type="Proteomes" id="UP001223261"/>
    </source>
</evidence>
<feature type="transmembrane region" description="Helical" evidence="8">
    <location>
        <begin position="344"/>
        <end position="361"/>
    </location>
</feature>
<dbReference type="SUPFAM" id="SSF144091">
    <property type="entry name" value="Rhomboid-like"/>
    <property type="match status" value="1"/>
</dbReference>
<evidence type="ECO:0000256" key="2">
    <source>
        <dbReference type="ARBA" id="ARBA00009045"/>
    </source>
</evidence>
<keyword evidence="4" id="KW-0378">Hydrolase</keyword>
<evidence type="ECO:0000256" key="5">
    <source>
        <dbReference type="ARBA" id="ARBA00022989"/>
    </source>
</evidence>
<evidence type="ECO:0000256" key="3">
    <source>
        <dbReference type="ARBA" id="ARBA00022692"/>
    </source>
</evidence>
<accession>A0AAX3VZV7</accession>
<keyword evidence="3 8" id="KW-0812">Transmembrane</keyword>
<dbReference type="GO" id="GO:0004252">
    <property type="term" value="F:serine-type endopeptidase activity"/>
    <property type="evidence" value="ECO:0007669"/>
    <property type="project" value="InterPro"/>
</dbReference>
<evidence type="ECO:0000259" key="9">
    <source>
        <dbReference type="Pfam" id="PF01694"/>
    </source>
</evidence>
<organism evidence="10 11">
    <name type="scientific">Mammaliicoccus lentus</name>
    <name type="common">Staphylococcus lentus</name>
    <dbReference type="NCBI Taxonomy" id="42858"/>
    <lineage>
        <taxon>Bacteria</taxon>
        <taxon>Bacillati</taxon>
        <taxon>Bacillota</taxon>
        <taxon>Bacilli</taxon>
        <taxon>Bacillales</taxon>
        <taxon>Staphylococcaceae</taxon>
        <taxon>Mammaliicoccus</taxon>
    </lineage>
</organism>
<dbReference type="PANTHER" id="PTHR43731">
    <property type="entry name" value="RHOMBOID PROTEASE"/>
    <property type="match status" value="1"/>
</dbReference>
<dbReference type="PROSITE" id="PS50005">
    <property type="entry name" value="TPR"/>
    <property type="match status" value="1"/>
</dbReference>
<protein>
    <submittedName>
        <fullName evidence="10">Rhomboid family intramembrane serine protease</fullName>
    </submittedName>
</protein>
<proteinExistence type="inferred from homology"/>
<evidence type="ECO:0000256" key="7">
    <source>
        <dbReference type="PROSITE-ProRule" id="PRU00339"/>
    </source>
</evidence>
<evidence type="ECO:0000256" key="1">
    <source>
        <dbReference type="ARBA" id="ARBA00004141"/>
    </source>
</evidence>
<dbReference type="InterPro" id="IPR050925">
    <property type="entry name" value="Rhomboid_protease_S54"/>
</dbReference>
<dbReference type="GO" id="GO:0006508">
    <property type="term" value="P:proteolysis"/>
    <property type="evidence" value="ECO:0007669"/>
    <property type="project" value="UniProtKB-KW"/>
</dbReference>
<keyword evidence="6 8" id="KW-0472">Membrane</keyword>
<feature type="transmembrane region" description="Helical" evidence="8">
    <location>
        <begin position="208"/>
        <end position="228"/>
    </location>
</feature>
<dbReference type="InterPro" id="IPR022764">
    <property type="entry name" value="Peptidase_S54_rhomboid_dom"/>
</dbReference>
<dbReference type="PANTHER" id="PTHR43731:SF14">
    <property type="entry name" value="PRESENILIN-ASSOCIATED RHOMBOID-LIKE PROTEIN, MITOCHONDRIAL"/>
    <property type="match status" value="1"/>
</dbReference>
<dbReference type="InterPro" id="IPR035952">
    <property type="entry name" value="Rhomboid-like_sf"/>
</dbReference>
<evidence type="ECO:0000313" key="10">
    <source>
        <dbReference type="EMBL" id="WHI58682.1"/>
    </source>
</evidence>